<evidence type="ECO:0000256" key="3">
    <source>
        <dbReference type="ARBA" id="ARBA00022723"/>
    </source>
</evidence>
<keyword evidence="2" id="KW-0808">Transferase</keyword>
<dbReference type="EMBL" id="JBHLWM010000008">
    <property type="protein sequence ID" value="MFC0243274.1"/>
    <property type="molecule type" value="Genomic_DNA"/>
</dbReference>
<dbReference type="Proteomes" id="UP001589775">
    <property type="component" value="Unassembled WGS sequence"/>
</dbReference>
<evidence type="ECO:0000256" key="4">
    <source>
        <dbReference type="ARBA" id="ARBA00022833"/>
    </source>
</evidence>
<dbReference type="PANTHER" id="PTHR37418:SF2">
    <property type="entry name" value="3-KETO-5-AMINOHEXANOATE CLEAVAGE ENZYME"/>
    <property type="match status" value="1"/>
</dbReference>
<dbReference type="RefSeq" id="WP_378392014.1">
    <property type="nucleotide sequence ID" value="NZ_JBHLWM010000008.1"/>
</dbReference>
<keyword evidence="3" id="KW-0479">Metal-binding</keyword>
<dbReference type="Pfam" id="PF05853">
    <property type="entry name" value="BKACE"/>
    <property type="match status" value="1"/>
</dbReference>
<dbReference type="InterPro" id="IPR013785">
    <property type="entry name" value="Aldolase_TIM"/>
</dbReference>
<evidence type="ECO:0000313" key="6">
    <source>
        <dbReference type="Proteomes" id="UP001589775"/>
    </source>
</evidence>
<evidence type="ECO:0000256" key="2">
    <source>
        <dbReference type="ARBA" id="ARBA00022679"/>
    </source>
</evidence>
<dbReference type="Gene3D" id="3.20.20.70">
    <property type="entry name" value="Aldolase class I"/>
    <property type="match status" value="1"/>
</dbReference>
<comment type="cofactor">
    <cofactor evidence="1">
        <name>Zn(2+)</name>
        <dbReference type="ChEBI" id="CHEBI:29105"/>
    </cofactor>
</comment>
<comment type="caution">
    <text evidence="5">The sequence shown here is derived from an EMBL/GenBank/DDBJ whole genome shotgun (WGS) entry which is preliminary data.</text>
</comment>
<evidence type="ECO:0000256" key="1">
    <source>
        <dbReference type="ARBA" id="ARBA00001947"/>
    </source>
</evidence>
<keyword evidence="6" id="KW-1185">Reference proteome</keyword>
<name>A0ABV6EYG7_9BRAD</name>
<keyword evidence="4" id="KW-0862">Zinc</keyword>
<protein>
    <submittedName>
        <fullName evidence="5">3-keto-5-aminohexanoate cleavage protein</fullName>
    </submittedName>
</protein>
<dbReference type="PANTHER" id="PTHR37418">
    <property type="entry name" value="3-KETO-5-AMINOHEXANOATE CLEAVAGE ENZYME-RELATED"/>
    <property type="match status" value="1"/>
</dbReference>
<gene>
    <name evidence="5" type="ORF">ACFFJ6_22505</name>
</gene>
<evidence type="ECO:0000313" key="5">
    <source>
        <dbReference type="EMBL" id="MFC0243274.1"/>
    </source>
</evidence>
<accession>A0ABV6EYG7</accession>
<sequence length="281" mass="30443">MSKLIITAAVNGGITGRDKNPNIPYTPEEIANAVYDCWNAGASIAHIHARGRDGAPSYDEAVFEEIVARIRNRCNILINLSTSGFNLPPDKEKRVAWNHLKLRPDIASFNCGSLNHGSKPFINPPALARELANDMQTYGVKPEVEVYHCGIIGEAQALVDSGHLTAPLSYNFALGIPGGAPATCKSLLHLVESIPPGSHWSALAIGKGQLPINLHTMLLGGHVRTGFEDNVYYRYGELAKSNAQLVERIVRYAQDIGRPVASSAEARAMLRIAPVKTFEEA</sequence>
<reference evidence="5 6" key="1">
    <citation type="submission" date="2024-09" db="EMBL/GenBank/DDBJ databases">
        <authorList>
            <person name="Sun Q."/>
            <person name="Mori K."/>
        </authorList>
    </citation>
    <scope>NUCLEOTIDE SEQUENCE [LARGE SCALE GENOMIC DNA]</scope>
    <source>
        <strain evidence="5 6">KCTC 23279</strain>
    </source>
</reference>
<proteinExistence type="predicted"/>
<dbReference type="InterPro" id="IPR008567">
    <property type="entry name" value="BKACE"/>
</dbReference>
<organism evidence="5 6">
    <name type="scientific">Rhodopseudomonas telluris</name>
    <dbReference type="NCBI Taxonomy" id="644215"/>
    <lineage>
        <taxon>Bacteria</taxon>
        <taxon>Pseudomonadati</taxon>
        <taxon>Pseudomonadota</taxon>
        <taxon>Alphaproteobacteria</taxon>
        <taxon>Hyphomicrobiales</taxon>
        <taxon>Nitrobacteraceae</taxon>
        <taxon>Rhodopseudomonas</taxon>
    </lineage>
</organism>